<dbReference type="Proteomes" id="UP000673975">
    <property type="component" value="Unassembled WGS sequence"/>
</dbReference>
<dbReference type="RefSeq" id="WP_210511203.1">
    <property type="nucleotide sequence ID" value="NZ_JAFIDN010000004.1"/>
</dbReference>
<protein>
    <submittedName>
        <fullName evidence="4">Fibronectin type III domain-containing protein</fullName>
    </submittedName>
</protein>
<dbReference type="SUPFAM" id="SSF56300">
    <property type="entry name" value="Metallo-dependent phosphatases"/>
    <property type="match status" value="1"/>
</dbReference>
<name>A0A8J7RK56_9BACT</name>
<reference evidence="4" key="1">
    <citation type="submission" date="2021-02" db="EMBL/GenBank/DDBJ databases">
        <title>Natronogracilivirga saccharolytica gen. nov. sp. nov. a new anaerobic, haloalkiliphilic carbohydrate-fermenting bacterium from soda lake and proposing of Cyclonatronumiaceae fam. nov. in the phylum Balneolaeota.</title>
        <authorList>
            <person name="Zhilina T.N."/>
            <person name="Sorokin D.Y."/>
            <person name="Zavarzina D.G."/>
            <person name="Toshchakov S.V."/>
            <person name="Kublanov I.V."/>
        </authorList>
    </citation>
    <scope>NUCLEOTIDE SEQUENCE</scope>
    <source>
        <strain evidence="4">Z-1702</strain>
    </source>
</reference>
<dbReference type="InterPro" id="IPR008963">
    <property type="entry name" value="Purple_acid_Pase-like_N"/>
</dbReference>
<dbReference type="InterPro" id="IPR029052">
    <property type="entry name" value="Metallo-depent_PP-like"/>
</dbReference>
<evidence type="ECO:0000259" key="3">
    <source>
        <dbReference type="Pfam" id="PF16656"/>
    </source>
</evidence>
<evidence type="ECO:0000313" key="4">
    <source>
        <dbReference type="EMBL" id="MBP3192300.1"/>
    </source>
</evidence>
<dbReference type="PANTHER" id="PTHR22953">
    <property type="entry name" value="ACID PHOSPHATASE RELATED"/>
    <property type="match status" value="1"/>
</dbReference>
<keyword evidence="5" id="KW-1185">Reference proteome</keyword>
<dbReference type="PANTHER" id="PTHR22953:SF153">
    <property type="entry name" value="PURPLE ACID PHOSPHATASE"/>
    <property type="match status" value="1"/>
</dbReference>
<dbReference type="AlphaFoldDB" id="A0A8J7RK56"/>
<dbReference type="SUPFAM" id="SSF49363">
    <property type="entry name" value="Purple acid phosphatase, N-terminal domain"/>
    <property type="match status" value="1"/>
</dbReference>
<sequence>MNIAPEAYLTATTGKMKKEITNLNHLRVYLFFALLMISGCLHSESFEMETESFMLSWQQDPTSTMTIDWYSEPGSRSQLEYRPKGTDEWTTKTGHTVRIPESDRTFQRHELTGLQPGARYEFRFTGSEPTYYFRTMPEELDRPLRFIATGDMLHTVEWLRNTAISAMSIDEGDYDFVVVGGDLAYSDGEERKLWRWLEYFKVWSEVMVTENGRAIPHLAAIGNHEVKRGFVHQYPVSETRSPGFVEREAPYFSTFIPFPGPDAYGVLDFGEYLSLFLLDSNHATCVAGEQTDWLRQQMHQRQHVRHLIPVYHVPAWPSARDFNEKNVRAVRENWVPVFEEYGVRVAFEHHDHTYKRTYPIREGRHDETGVYYIGDGAWGVRTREIRTDEDENRPWYLAEAREIRHFIVVEMDDDGYQLDVFDEEARHIDEVYIPR</sequence>
<evidence type="ECO:0000259" key="2">
    <source>
        <dbReference type="Pfam" id="PF00149"/>
    </source>
</evidence>
<organism evidence="4 5">
    <name type="scientific">Natronogracilivirga saccharolytica</name>
    <dbReference type="NCBI Taxonomy" id="2812953"/>
    <lineage>
        <taxon>Bacteria</taxon>
        <taxon>Pseudomonadati</taxon>
        <taxon>Balneolota</taxon>
        <taxon>Balneolia</taxon>
        <taxon>Balneolales</taxon>
        <taxon>Cyclonatronaceae</taxon>
        <taxon>Natronogracilivirga</taxon>
    </lineage>
</organism>
<dbReference type="GO" id="GO:0003993">
    <property type="term" value="F:acid phosphatase activity"/>
    <property type="evidence" value="ECO:0007669"/>
    <property type="project" value="InterPro"/>
</dbReference>
<evidence type="ECO:0000313" key="5">
    <source>
        <dbReference type="Proteomes" id="UP000673975"/>
    </source>
</evidence>
<dbReference type="InterPro" id="IPR003961">
    <property type="entry name" value="FN3_dom"/>
</dbReference>
<dbReference type="InterPro" id="IPR039331">
    <property type="entry name" value="PAPs-like"/>
</dbReference>
<keyword evidence="1" id="KW-0732">Signal</keyword>
<gene>
    <name evidence="4" type="ORF">NATSA_06470</name>
</gene>
<evidence type="ECO:0000256" key="1">
    <source>
        <dbReference type="ARBA" id="ARBA00022729"/>
    </source>
</evidence>
<dbReference type="InterPro" id="IPR004843">
    <property type="entry name" value="Calcineurin-like_PHP"/>
</dbReference>
<feature type="domain" description="Calcineurin-like phosphoesterase" evidence="2">
    <location>
        <begin position="163"/>
        <end position="354"/>
    </location>
</feature>
<proteinExistence type="predicted"/>
<dbReference type="Pfam" id="PF16656">
    <property type="entry name" value="Pur_ac_phosph_N"/>
    <property type="match status" value="1"/>
</dbReference>
<accession>A0A8J7RK56</accession>
<dbReference type="GO" id="GO:0046872">
    <property type="term" value="F:metal ion binding"/>
    <property type="evidence" value="ECO:0007669"/>
    <property type="project" value="InterPro"/>
</dbReference>
<dbReference type="Pfam" id="PF00149">
    <property type="entry name" value="Metallophos"/>
    <property type="match status" value="1"/>
</dbReference>
<comment type="caution">
    <text evidence="4">The sequence shown here is derived from an EMBL/GenBank/DDBJ whole genome shotgun (WGS) entry which is preliminary data.</text>
</comment>
<dbReference type="EMBL" id="JAFIDN010000004">
    <property type="protein sequence ID" value="MBP3192300.1"/>
    <property type="molecule type" value="Genomic_DNA"/>
</dbReference>
<dbReference type="Gene3D" id="3.60.21.10">
    <property type="match status" value="1"/>
</dbReference>
<feature type="domain" description="Purple acid phosphatase N-terminal" evidence="3">
    <location>
        <begin position="52"/>
        <end position="135"/>
    </location>
</feature>
<dbReference type="InterPro" id="IPR015914">
    <property type="entry name" value="PAPs_N"/>
</dbReference>
<dbReference type="CDD" id="cd00063">
    <property type="entry name" value="FN3"/>
    <property type="match status" value="1"/>
</dbReference>
<dbReference type="Gene3D" id="2.60.40.380">
    <property type="entry name" value="Purple acid phosphatase-like, N-terminal"/>
    <property type="match status" value="1"/>
</dbReference>